<feature type="region of interest" description="Disordered" evidence="1">
    <location>
        <begin position="446"/>
        <end position="485"/>
    </location>
</feature>
<protein>
    <submittedName>
        <fullName evidence="2">Uncharacterized protein</fullName>
    </submittedName>
</protein>
<dbReference type="PANTHER" id="PTHR48125:SF12">
    <property type="entry name" value="AT HOOK TRANSCRIPTION FACTOR FAMILY-RELATED"/>
    <property type="match status" value="1"/>
</dbReference>
<feature type="compositionally biased region" description="Polar residues" evidence="1">
    <location>
        <begin position="119"/>
        <end position="136"/>
    </location>
</feature>
<feature type="compositionally biased region" description="Low complexity" evidence="1">
    <location>
        <begin position="504"/>
        <end position="518"/>
    </location>
</feature>
<feature type="compositionally biased region" description="Low complexity" evidence="1">
    <location>
        <begin position="58"/>
        <end position="73"/>
    </location>
</feature>
<feature type="compositionally biased region" description="Basic and acidic residues" evidence="1">
    <location>
        <begin position="164"/>
        <end position="174"/>
    </location>
</feature>
<feature type="region of interest" description="Disordered" evidence="1">
    <location>
        <begin position="1"/>
        <end position="174"/>
    </location>
</feature>
<feature type="region of interest" description="Disordered" evidence="1">
    <location>
        <begin position="861"/>
        <end position="927"/>
    </location>
</feature>
<feature type="region of interest" description="Disordered" evidence="1">
    <location>
        <begin position="637"/>
        <end position="656"/>
    </location>
</feature>
<feature type="compositionally biased region" description="Polar residues" evidence="1">
    <location>
        <begin position="1"/>
        <end position="18"/>
    </location>
</feature>
<dbReference type="AlphaFoldDB" id="A0A3N4LTL1"/>
<organism evidence="2 3">
    <name type="scientific">Terfezia boudieri ATCC MYA-4762</name>
    <dbReference type="NCBI Taxonomy" id="1051890"/>
    <lineage>
        <taxon>Eukaryota</taxon>
        <taxon>Fungi</taxon>
        <taxon>Dikarya</taxon>
        <taxon>Ascomycota</taxon>
        <taxon>Pezizomycotina</taxon>
        <taxon>Pezizomycetes</taxon>
        <taxon>Pezizales</taxon>
        <taxon>Pezizaceae</taxon>
        <taxon>Terfezia</taxon>
    </lineage>
</organism>
<feature type="region of interest" description="Disordered" evidence="1">
    <location>
        <begin position="502"/>
        <end position="530"/>
    </location>
</feature>
<feature type="compositionally biased region" description="Low complexity" evidence="1">
    <location>
        <begin position="716"/>
        <end position="761"/>
    </location>
</feature>
<feature type="compositionally biased region" description="Basic and acidic residues" evidence="1">
    <location>
        <begin position="785"/>
        <end position="804"/>
    </location>
</feature>
<feature type="compositionally biased region" description="Polar residues" evidence="1">
    <location>
        <begin position="74"/>
        <end position="85"/>
    </location>
</feature>
<evidence type="ECO:0000256" key="1">
    <source>
        <dbReference type="SAM" id="MobiDB-lite"/>
    </source>
</evidence>
<feature type="compositionally biased region" description="Polar residues" evidence="1">
    <location>
        <begin position="699"/>
        <end position="711"/>
    </location>
</feature>
<feature type="compositionally biased region" description="Polar residues" evidence="1">
    <location>
        <begin position="911"/>
        <end position="924"/>
    </location>
</feature>
<feature type="compositionally biased region" description="Basic and acidic residues" evidence="1">
    <location>
        <begin position="682"/>
        <end position="694"/>
    </location>
</feature>
<name>A0A3N4LTL1_9PEZI</name>
<dbReference type="Proteomes" id="UP000267821">
    <property type="component" value="Unassembled WGS sequence"/>
</dbReference>
<feature type="compositionally biased region" description="Polar residues" evidence="1">
    <location>
        <begin position="145"/>
        <end position="160"/>
    </location>
</feature>
<evidence type="ECO:0000313" key="3">
    <source>
        <dbReference type="Proteomes" id="UP000267821"/>
    </source>
</evidence>
<feature type="compositionally biased region" description="Basic and acidic residues" evidence="1">
    <location>
        <begin position="461"/>
        <end position="478"/>
    </location>
</feature>
<feature type="compositionally biased region" description="Pro residues" evidence="1">
    <location>
        <begin position="32"/>
        <end position="46"/>
    </location>
</feature>
<keyword evidence="3" id="KW-1185">Reference proteome</keyword>
<feature type="compositionally biased region" description="Polar residues" evidence="1">
    <location>
        <begin position="762"/>
        <end position="784"/>
    </location>
</feature>
<evidence type="ECO:0000313" key="2">
    <source>
        <dbReference type="EMBL" id="RPB24562.1"/>
    </source>
</evidence>
<feature type="compositionally biased region" description="Polar residues" evidence="1">
    <location>
        <begin position="870"/>
        <end position="880"/>
    </location>
</feature>
<dbReference type="OrthoDB" id="3924768at2759"/>
<reference evidence="2 3" key="1">
    <citation type="journal article" date="2018" name="Nat. Ecol. Evol.">
        <title>Pezizomycetes genomes reveal the molecular basis of ectomycorrhizal truffle lifestyle.</title>
        <authorList>
            <person name="Murat C."/>
            <person name="Payen T."/>
            <person name="Noel B."/>
            <person name="Kuo A."/>
            <person name="Morin E."/>
            <person name="Chen J."/>
            <person name="Kohler A."/>
            <person name="Krizsan K."/>
            <person name="Balestrini R."/>
            <person name="Da Silva C."/>
            <person name="Montanini B."/>
            <person name="Hainaut M."/>
            <person name="Levati E."/>
            <person name="Barry K.W."/>
            <person name="Belfiori B."/>
            <person name="Cichocki N."/>
            <person name="Clum A."/>
            <person name="Dockter R.B."/>
            <person name="Fauchery L."/>
            <person name="Guy J."/>
            <person name="Iotti M."/>
            <person name="Le Tacon F."/>
            <person name="Lindquist E.A."/>
            <person name="Lipzen A."/>
            <person name="Malagnac F."/>
            <person name="Mello A."/>
            <person name="Molinier V."/>
            <person name="Miyauchi S."/>
            <person name="Poulain J."/>
            <person name="Riccioni C."/>
            <person name="Rubini A."/>
            <person name="Sitrit Y."/>
            <person name="Splivallo R."/>
            <person name="Traeger S."/>
            <person name="Wang M."/>
            <person name="Zifcakova L."/>
            <person name="Wipf D."/>
            <person name="Zambonelli A."/>
            <person name="Paolocci F."/>
            <person name="Nowrousian M."/>
            <person name="Ottonello S."/>
            <person name="Baldrian P."/>
            <person name="Spatafora J.W."/>
            <person name="Henrissat B."/>
            <person name="Nagy L.G."/>
            <person name="Aury J.M."/>
            <person name="Wincker P."/>
            <person name="Grigoriev I.V."/>
            <person name="Bonfante P."/>
            <person name="Martin F.M."/>
        </authorList>
    </citation>
    <scope>NUCLEOTIDE SEQUENCE [LARGE SCALE GENOMIC DNA]</scope>
    <source>
        <strain evidence="2 3">ATCC MYA-4762</strain>
    </source>
</reference>
<sequence length="966" mass="106656">MSPSLNLFSKVTNPSHPTSGLSLLPVLAVSPPSRPHTPQGPHPPLQAPRIGEDPSPPSQLQSQPPALTPPSSLANTPDQTSHSGPSTPPPWAQHQRARSYSVKSGFLSPEIRPAPGSPTPSWKSNSTWGDGESFTSDDGAWCESPISTTFGETSSASVSSILGERGKEREKLSTSEDHTVYHIYHSGSLNTHFSIHLAPDSTSKPPKPPKKNWKDGKDATTTATSPQVPYMIPGGEENGRKPTIYWQETNLDPRVPIYFLHAPRLNNHFPGMTLRWGGDGRDYIREKYIPPLKQAEKEKKKGKEKAGKIKRKTRKRDMKYAPVVCHIQGDCIWRQWNLEFTVLVPHPEDPMLKKPTGRMGNSGVWGYCKTLQGLAKEMAFKGKHTKDKSNWIYRGLNEPGVVDGRGLVSMWYPFKRGPFAWRASGETGKEWVEREVARRRMQKERGGALVMRRKSTSDITAAEKEGEGGMVEQEHDQHDEEDDHSVLLPPEKIPRHLWPIQLNPVPSISTPSSQPTTTEQKDPQGPPNPSKLTLVWSRILSREYAFTYLSTPFYWRGTRELNHYPDSDSNDSAADVAMKKRVEEARKKKGVDMCVWAHLKLVVVVPRRVVEAWRDRGGTVLGLGLLGQKRRMTGCGMESEGLDSTGEGAEGGLANVKRRSSSFSTLWSGITRRSTITNAETTPDHEPSAAKGNEDGEDGSQSPMPIQQSPIFTIFTPSRPTTPTTNPAATTTASARTPPTTPSRSSTLTAPPSSTPTRASTWGTSTSTLVPWLSRSSTFGPSKPQQREKSGEWSGNETEKNEDKEPIVEVVLARYSCVLSHRKAGRLVVDEDALAMVAGYVYSDYKVRYINPLTINASPSLEEEKEMEIPTSQSANQSSFPEEEEEIDSKPTPTTTTPTPTPTPKPPWTSFHLSPTDTQESPSTQKERLRHIVVSTCLCMVIAEKEKRDTIKEIIYAAMSEAGGGA</sequence>
<accession>A0A3N4LTL1</accession>
<proteinExistence type="predicted"/>
<gene>
    <name evidence="2" type="ORF">L211DRAFT_867898</name>
</gene>
<dbReference type="InParanoid" id="A0A3N4LTL1"/>
<feature type="compositionally biased region" description="Low complexity" evidence="1">
    <location>
        <begin position="19"/>
        <end position="31"/>
    </location>
</feature>
<feature type="region of interest" description="Disordered" evidence="1">
    <location>
        <begin position="195"/>
        <end position="234"/>
    </location>
</feature>
<dbReference type="PANTHER" id="PTHR48125">
    <property type="entry name" value="LP07818P1"/>
    <property type="match status" value="1"/>
</dbReference>
<dbReference type="EMBL" id="ML121541">
    <property type="protein sequence ID" value="RPB24562.1"/>
    <property type="molecule type" value="Genomic_DNA"/>
</dbReference>
<feature type="region of interest" description="Disordered" evidence="1">
    <location>
        <begin position="674"/>
        <end position="804"/>
    </location>
</feature>